<evidence type="ECO:0000313" key="2">
    <source>
        <dbReference type="Proteomes" id="UP001369086"/>
    </source>
</evidence>
<gene>
    <name evidence="1" type="ORF">HHUSO_G27815</name>
</gene>
<evidence type="ECO:0000313" key="1">
    <source>
        <dbReference type="EMBL" id="KAK6473132.1"/>
    </source>
</evidence>
<sequence>MSAAVYKVHVRQLHTVSLFSCICNSAAGEGRSLCDSLRKCRFPSRVFKHILGAAYPTVWKPGLIIPNTSVHGDG</sequence>
<protein>
    <recommendedName>
        <fullName evidence="3">Secreted protein</fullName>
    </recommendedName>
</protein>
<keyword evidence="2" id="KW-1185">Reference proteome</keyword>
<accession>A0ABR0YKI0</accession>
<dbReference type="Proteomes" id="UP001369086">
    <property type="component" value="Unassembled WGS sequence"/>
</dbReference>
<comment type="caution">
    <text evidence="1">The sequence shown here is derived from an EMBL/GenBank/DDBJ whole genome shotgun (WGS) entry which is preliminary data.</text>
</comment>
<organism evidence="1 2">
    <name type="scientific">Huso huso</name>
    <name type="common">Beluga</name>
    <name type="synonym">Acipenser huso</name>
    <dbReference type="NCBI Taxonomy" id="61971"/>
    <lineage>
        <taxon>Eukaryota</taxon>
        <taxon>Metazoa</taxon>
        <taxon>Chordata</taxon>
        <taxon>Craniata</taxon>
        <taxon>Vertebrata</taxon>
        <taxon>Euteleostomi</taxon>
        <taxon>Actinopterygii</taxon>
        <taxon>Chondrostei</taxon>
        <taxon>Acipenseriformes</taxon>
        <taxon>Acipenseridae</taxon>
        <taxon>Huso</taxon>
    </lineage>
</organism>
<dbReference type="EMBL" id="JAHFZB010000028">
    <property type="protein sequence ID" value="KAK6473132.1"/>
    <property type="molecule type" value="Genomic_DNA"/>
</dbReference>
<name>A0ABR0YKI0_HUSHU</name>
<proteinExistence type="predicted"/>
<reference evidence="1 2" key="1">
    <citation type="submission" date="2021-05" db="EMBL/GenBank/DDBJ databases">
        <authorList>
            <person name="Zahm M."/>
            <person name="Klopp C."/>
            <person name="Cabau C."/>
            <person name="Kuhl H."/>
            <person name="Suciu R."/>
            <person name="Ciorpac M."/>
            <person name="Holostenco D."/>
            <person name="Gessner J."/>
            <person name="Wuertz S."/>
            <person name="Hohne C."/>
            <person name="Stock M."/>
            <person name="Gislard M."/>
            <person name="Lluch J."/>
            <person name="Milhes M."/>
            <person name="Lampietro C."/>
            <person name="Lopez Roques C."/>
            <person name="Donnadieu C."/>
            <person name="Du K."/>
            <person name="Schartl M."/>
            <person name="Guiguen Y."/>
        </authorList>
    </citation>
    <scope>NUCLEOTIDE SEQUENCE [LARGE SCALE GENOMIC DNA]</scope>
    <source>
        <strain evidence="1">Hh-F2</strain>
        <tissue evidence="1">Blood</tissue>
    </source>
</reference>
<evidence type="ECO:0008006" key="3">
    <source>
        <dbReference type="Google" id="ProtNLM"/>
    </source>
</evidence>